<dbReference type="RefSeq" id="WP_343911440.1">
    <property type="nucleotide sequence ID" value="NZ_BAAAJE010000043.1"/>
</dbReference>
<evidence type="ECO:0000256" key="1">
    <source>
        <dbReference type="SAM" id="MobiDB-lite"/>
    </source>
</evidence>
<accession>A0ABN1UT10</accession>
<protein>
    <submittedName>
        <fullName evidence="2">Uncharacterized protein</fullName>
    </submittedName>
</protein>
<gene>
    <name evidence="2" type="ORF">GCM10009606_50010</name>
</gene>
<evidence type="ECO:0000313" key="2">
    <source>
        <dbReference type="EMBL" id="GAA1166996.1"/>
    </source>
</evidence>
<feature type="compositionally biased region" description="Basic and acidic residues" evidence="1">
    <location>
        <begin position="99"/>
        <end position="111"/>
    </location>
</feature>
<keyword evidence="3" id="KW-1185">Reference proteome</keyword>
<feature type="region of interest" description="Disordered" evidence="1">
    <location>
        <begin position="1"/>
        <end position="111"/>
    </location>
</feature>
<evidence type="ECO:0000313" key="3">
    <source>
        <dbReference type="Proteomes" id="UP001499979"/>
    </source>
</evidence>
<reference evidence="2 3" key="1">
    <citation type="journal article" date="2019" name="Int. J. Syst. Evol. Microbiol.">
        <title>The Global Catalogue of Microorganisms (GCM) 10K type strain sequencing project: providing services to taxonomists for standard genome sequencing and annotation.</title>
        <authorList>
            <consortium name="The Broad Institute Genomics Platform"/>
            <consortium name="The Broad Institute Genome Sequencing Center for Infectious Disease"/>
            <person name="Wu L."/>
            <person name="Ma J."/>
        </authorList>
    </citation>
    <scope>NUCLEOTIDE SEQUENCE [LARGE SCALE GENOMIC DNA]</scope>
    <source>
        <strain evidence="2 3">JCM 11813</strain>
    </source>
</reference>
<sequence length="111" mass="12187">MSEKPRGGEPEGEVSEVANLRGQPTPIQPEDAVAGYPEPGKPDVGETGPDAIPVDNILSAEGGRLVERPRRRKSAWRPERLPPWLTRQRRRAVGLLRRSRPDGGGRGDHRA</sequence>
<proteinExistence type="predicted"/>
<dbReference type="Proteomes" id="UP001499979">
    <property type="component" value="Unassembled WGS sequence"/>
</dbReference>
<comment type="caution">
    <text evidence="2">The sequence shown here is derived from an EMBL/GenBank/DDBJ whole genome shotgun (WGS) entry which is preliminary data.</text>
</comment>
<name>A0ABN1UT10_9ACTN</name>
<dbReference type="EMBL" id="BAAAJE010000043">
    <property type="protein sequence ID" value="GAA1166996.1"/>
    <property type="molecule type" value="Genomic_DNA"/>
</dbReference>
<organism evidence="2 3">
    <name type="scientific">Nocardioides aquiterrae</name>
    <dbReference type="NCBI Taxonomy" id="203799"/>
    <lineage>
        <taxon>Bacteria</taxon>
        <taxon>Bacillati</taxon>
        <taxon>Actinomycetota</taxon>
        <taxon>Actinomycetes</taxon>
        <taxon>Propionibacteriales</taxon>
        <taxon>Nocardioidaceae</taxon>
        <taxon>Nocardioides</taxon>
    </lineage>
</organism>